<evidence type="ECO:0000313" key="1">
    <source>
        <dbReference type="EMBL" id="HIS91861.1"/>
    </source>
</evidence>
<dbReference type="Proteomes" id="UP000824140">
    <property type="component" value="Unassembled WGS sequence"/>
</dbReference>
<name>A0A9D1FYJ4_9FIRM</name>
<proteinExistence type="predicted"/>
<sequence length="132" mass="14186">MSKGSRVNALLVEILLAILFFALSATVILQCFSAAYEQANRAEARDCALYAAQNVAAALYAAEDRAQALRDRGFSEDESWVLEGEGWRLSVSLDSQAAGAGVMETAEILATAGETALFRLPVARYLPKEAVQ</sequence>
<reference evidence="1" key="1">
    <citation type="submission" date="2020-10" db="EMBL/GenBank/DDBJ databases">
        <authorList>
            <person name="Gilroy R."/>
        </authorList>
    </citation>
    <scope>NUCLEOTIDE SEQUENCE</scope>
    <source>
        <strain evidence="1">13766</strain>
    </source>
</reference>
<reference evidence="1" key="2">
    <citation type="journal article" date="2021" name="PeerJ">
        <title>Extensive microbial diversity within the chicken gut microbiome revealed by metagenomics and culture.</title>
        <authorList>
            <person name="Gilroy R."/>
            <person name="Ravi A."/>
            <person name="Getino M."/>
            <person name="Pursley I."/>
            <person name="Horton D.L."/>
            <person name="Alikhan N.F."/>
            <person name="Baker D."/>
            <person name="Gharbi K."/>
            <person name="Hall N."/>
            <person name="Watson M."/>
            <person name="Adriaenssens E.M."/>
            <person name="Foster-Nyarko E."/>
            <person name="Jarju S."/>
            <person name="Secka A."/>
            <person name="Antonio M."/>
            <person name="Oren A."/>
            <person name="Chaudhuri R.R."/>
            <person name="La Ragione R."/>
            <person name="Hildebrand F."/>
            <person name="Pallen M.J."/>
        </authorList>
    </citation>
    <scope>NUCLEOTIDE SEQUENCE</scope>
    <source>
        <strain evidence="1">13766</strain>
    </source>
</reference>
<dbReference type="EMBL" id="DVJN01000048">
    <property type="protein sequence ID" value="HIS91861.1"/>
    <property type="molecule type" value="Genomic_DNA"/>
</dbReference>
<evidence type="ECO:0000313" key="2">
    <source>
        <dbReference type="Proteomes" id="UP000824140"/>
    </source>
</evidence>
<dbReference type="AlphaFoldDB" id="A0A9D1FYJ4"/>
<organism evidence="1 2">
    <name type="scientific">Candidatus Alectryocaccomicrobium excrementavium</name>
    <dbReference type="NCBI Taxonomy" id="2840668"/>
    <lineage>
        <taxon>Bacteria</taxon>
        <taxon>Bacillati</taxon>
        <taxon>Bacillota</taxon>
        <taxon>Clostridia</taxon>
        <taxon>Candidatus Alectryocaccomicrobium</taxon>
    </lineage>
</organism>
<accession>A0A9D1FYJ4</accession>
<gene>
    <name evidence="1" type="ORF">IAA84_02470</name>
</gene>
<comment type="caution">
    <text evidence="1">The sequence shown here is derived from an EMBL/GenBank/DDBJ whole genome shotgun (WGS) entry which is preliminary data.</text>
</comment>
<protein>
    <submittedName>
        <fullName evidence="1">Uncharacterized protein</fullName>
    </submittedName>
</protein>